<protein>
    <submittedName>
        <fullName evidence="1">Uncharacterized protein</fullName>
    </submittedName>
</protein>
<accession>A0A3B0ZIM0</accession>
<evidence type="ECO:0000313" key="1">
    <source>
        <dbReference type="EMBL" id="VAW87167.1"/>
    </source>
</evidence>
<dbReference type="EMBL" id="UOFO01000111">
    <property type="protein sequence ID" value="VAW87167.1"/>
    <property type="molecule type" value="Genomic_DNA"/>
</dbReference>
<name>A0A3B0ZIM0_9ZZZZ</name>
<proteinExistence type="predicted"/>
<organism evidence="1">
    <name type="scientific">hydrothermal vent metagenome</name>
    <dbReference type="NCBI Taxonomy" id="652676"/>
    <lineage>
        <taxon>unclassified sequences</taxon>
        <taxon>metagenomes</taxon>
        <taxon>ecological metagenomes</taxon>
    </lineage>
</organism>
<sequence length="28" mass="3178">MKPTSEKLYIALISVHGLIRSHDLELGR</sequence>
<reference evidence="1" key="1">
    <citation type="submission" date="2018-06" db="EMBL/GenBank/DDBJ databases">
        <authorList>
            <person name="Zhirakovskaya E."/>
        </authorList>
    </citation>
    <scope>NUCLEOTIDE SEQUENCE</scope>
</reference>
<dbReference type="AlphaFoldDB" id="A0A3B0ZIM0"/>
<feature type="non-terminal residue" evidence="1">
    <location>
        <position position="28"/>
    </location>
</feature>
<gene>
    <name evidence="1" type="ORF">MNBD_GAMMA16-18</name>
</gene>